<feature type="region of interest" description="Disordered" evidence="5">
    <location>
        <begin position="1"/>
        <end position="74"/>
    </location>
</feature>
<evidence type="ECO:0000256" key="1">
    <source>
        <dbReference type="ARBA" id="ARBA00022617"/>
    </source>
</evidence>
<dbReference type="GO" id="GO:0020037">
    <property type="term" value="F:heme binding"/>
    <property type="evidence" value="ECO:0007669"/>
    <property type="project" value="InterPro"/>
</dbReference>
<organism evidence="7 8">
    <name type="scientific">Iamia majanohamensis</name>
    <dbReference type="NCBI Taxonomy" id="467976"/>
    <lineage>
        <taxon>Bacteria</taxon>
        <taxon>Bacillati</taxon>
        <taxon>Actinomycetota</taxon>
        <taxon>Acidimicrobiia</taxon>
        <taxon>Acidimicrobiales</taxon>
        <taxon>Iamiaceae</taxon>
        <taxon>Iamia</taxon>
    </lineage>
</organism>
<dbReference type="InterPro" id="IPR009056">
    <property type="entry name" value="Cyt_c-like_dom"/>
</dbReference>
<evidence type="ECO:0000259" key="6">
    <source>
        <dbReference type="PROSITE" id="PS51007"/>
    </source>
</evidence>
<dbReference type="InterPro" id="IPR036909">
    <property type="entry name" value="Cyt_c-like_dom_sf"/>
</dbReference>
<dbReference type="GO" id="GO:0009055">
    <property type="term" value="F:electron transfer activity"/>
    <property type="evidence" value="ECO:0007669"/>
    <property type="project" value="InterPro"/>
</dbReference>
<dbReference type="Gene3D" id="1.10.760.10">
    <property type="entry name" value="Cytochrome c-like domain"/>
    <property type="match status" value="1"/>
</dbReference>
<proteinExistence type="predicted"/>
<feature type="compositionally biased region" description="Gly residues" evidence="5">
    <location>
        <begin position="21"/>
        <end position="42"/>
    </location>
</feature>
<accession>A0AAE9Y916</accession>
<sequence length="271" mass="28130">MTEIPEHLLKRSKERRAALGLPGGEGGDGGGDAGSGGDGGGADAPSTPAKAEPTPAPAKVEEAPPPPPKPKPPYIKAAERRKRIPYWAMPVLALLPVWGILYANSMQAPEVEDESLTIGAEVYASCSGCHGGGGEGGVGAQLSDGEVLLTYPDPVAMMEWLYLGAEGWTGTTGDAPYGDPDRPGGAHTTGMLPGVMPAFGDLDATELAAVTRYVREQLSGEPVASPEVQELYEEWATLAIEGAESGELVYQQVPGNEEAVAERIDILSQEG</sequence>
<keyword evidence="3 4" id="KW-0408">Iron</keyword>
<dbReference type="KEGG" id="ima:PO878_19795"/>
<keyword evidence="2 4" id="KW-0479">Metal-binding</keyword>
<dbReference type="Pfam" id="PF00034">
    <property type="entry name" value="Cytochrom_C"/>
    <property type="match status" value="1"/>
</dbReference>
<evidence type="ECO:0000256" key="3">
    <source>
        <dbReference type="ARBA" id="ARBA00023004"/>
    </source>
</evidence>
<reference evidence="7" key="1">
    <citation type="submission" date="2023-01" db="EMBL/GenBank/DDBJ databases">
        <title>The diversity of Class Acidimicrobiia in South China Sea sediment environments and the proposal of Iamia marina sp. nov., a novel species of the genus Iamia.</title>
        <authorList>
            <person name="He Y."/>
            <person name="Tian X."/>
        </authorList>
    </citation>
    <scope>NUCLEOTIDE SEQUENCE</scope>
    <source>
        <strain evidence="7">DSM 19957</strain>
    </source>
</reference>
<dbReference type="Proteomes" id="UP001216390">
    <property type="component" value="Chromosome"/>
</dbReference>
<evidence type="ECO:0000313" key="8">
    <source>
        <dbReference type="Proteomes" id="UP001216390"/>
    </source>
</evidence>
<dbReference type="RefSeq" id="WP_272736260.1">
    <property type="nucleotide sequence ID" value="NZ_CP116942.1"/>
</dbReference>
<dbReference type="GO" id="GO:0046872">
    <property type="term" value="F:metal ion binding"/>
    <property type="evidence" value="ECO:0007669"/>
    <property type="project" value="UniProtKB-KW"/>
</dbReference>
<evidence type="ECO:0000313" key="7">
    <source>
        <dbReference type="EMBL" id="WCO66738.1"/>
    </source>
</evidence>
<feature type="domain" description="Cytochrome c" evidence="6">
    <location>
        <begin position="114"/>
        <end position="218"/>
    </location>
</feature>
<protein>
    <recommendedName>
        <fullName evidence="6">Cytochrome c domain-containing protein</fullName>
    </recommendedName>
</protein>
<feature type="compositionally biased region" description="Basic and acidic residues" evidence="5">
    <location>
        <begin position="1"/>
        <end position="17"/>
    </location>
</feature>
<dbReference type="AlphaFoldDB" id="A0AAE9Y916"/>
<gene>
    <name evidence="7" type="ORF">PO878_19795</name>
</gene>
<evidence type="ECO:0000256" key="5">
    <source>
        <dbReference type="SAM" id="MobiDB-lite"/>
    </source>
</evidence>
<dbReference type="EMBL" id="CP116942">
    <property type="protein sequence ID" value="WCO66738.1"/>
    <property type="molecule type" value="Genomic_DNA"/>
</dbReference>
<dbReference type="PROSITE" id="PS51007">
    <property type="entry name" value="CYTC"/>
    <property type="match status" value="1"/>
</dbReference>
<feature type="compositionally biased region" description="Low complexity" evidence="5">
    <location>
        <begin position="43"/>
        <end position="53"/>
    </location>
</feature>
<dbReference type="SUPFAM" id="SSF46626">
    <property type="entry name" value="Cytochrome c"/>
    <property type="match status" value="1"/>
</dbReference>
<keyword evidence="1 4" id="KW-0349">Heme</keyword>
<feature type="compositionally biased region" description="Pro residues" evidence="5">
    <location>
        <begin position="63"/>
        <end position="73"/>
    </location>
</feature>
<evidence type="ECO:0000256" key="2">
    <source>
        <dbReference type="ARBA" id="ARBA00022723"/>
    </source>
</evidence>
<evidence type="ECO:0000256" key="4">
    <source>
        <dbReference type="PROSITE-ProRule" id="PRU00433"/>
    </source>
</evidence>
<name>A0AAE9Y916_9ACTN</name>
<keyword evidence="8" id="KW-1185">Reference proteome</keyword>